<organism evidence="1">
    <name type="scientific">marine sediment metagenome</name>
    <dbReference type="NCBI Taxonomy" id="412755"/>
    <lineage>
        <taxon>unclassified sequences</taxon>
        <taxon>metagenomes</taxon>
        <taxon>ecological metagenomes</taxon>
    </lineage>
</organism>
<feature type="non-terminal residue" evidence="1">
    <location>
        <position position="1"/>
    </location>
</feature>
<reference evidence="1" key="1">
    <citation type="journal article" date="2014" name="Front. Microbiol.">
        <title>High frequency of phylogenetically diverse reductive dehalogenase-homologous genes in deep subseafloor sedimentary metagenomes.</title>
        <authorList>
            <person name="Kawai M."/>
            <person name="Futagami T."/>
            <person name="Toyoda A."/>
            <person name="Takaki Y."/>
            <person name="Nishi S."/>
            <person name="Hori S."/>
            <person name="Arai W."/>
            <person name="Tsubouchi T."/>
            <person name="Morono Y."/>
            <person name="Uchiyama I."/>
            <person name="Ito T."/>
            <person name="Fujiyama A."/>
            <person name="Inagaki F."/>
            <person name="Takami H."/>
        </authorList>
    </citation>
    <scope>NUCLEOTIDE SEQUENCE</scope>
    <source>
        <strain evidence="1">Expedition CK06-06</strain>
    </source>
</reference>
<name>X1V5Q0_9ZZZZ</name>
<protein>
    <submittedName>
        <fullName evidence="1">Uncharacterized protein</fullName>
    </submittedName>
</protein>
<evidence type="ECO:0000313" key="1">
    <source>
        <dbReference type="EMBL" id="GAJ25133.1"/>
    </source>
</evidence>
<dbReference type="EMBL" id="BARW01036338">
    <property type="protein sequence ID" value="GAJ25133.1"/>
    <property type="molecule type" value="Genomic_DNA"/>
</dbReference>
<proteinExistence type="predicted"/>
<gene>
    <name evidence="1" type="ORF">S12H4_56431</name>
</gene>
<sequence length="38" mass="4009">TDTITLEKADTAYDVYGYNYSELGYALSGGTLAVSSKA</sequence>
<accession>X1V5Q0</accession>
<dbReference type="AlphaFoldDB" id="X1V5Q0"/>
<comment type="caution">
    <text evidence="1">The sequence shown here is derived from an EMBL/GenBank/DDBJ whole genome shotgun (WGS) entry which is preliminary data.</text>
</comment>